<dbReference type="InterPro" id="IPR011990">
    <property type="entry name" value="TPR-like_helical_dom_sf"/>
</dbReference>
<dbReference type="InterPro" id="IPR046849">
    <property type="entry name" value="E2_motif"/>
</dbReference>
<keyword evidence="2" id="KW-0677">Repeat</keyword>
<dbReference type="AlphaFoldDB" id="A0A5N6R2U6"/>
<dbReference type="EMBL" id="CM017323">
    <property type="protein sequence ID" value="KAE8023332.1"/>
    <property type="molecule type" value="Genomic_DNA"/>
</dbReference>
<protein>
    <recommendedName>
        <fullName evidence="4">DYW domain-containing protein</fullName>
    </recommendedName>
</protein>
<dbReference type="Pfam" id="PF20430">
    <property type="entry name" value="Eplus_motif"/>
    <property type="match status" value="1"/>
</dbReference>
<dbReference type="Gene3D" id="1.25.40.10">
    <property type="entry name" value="Tetratricopeptide repeat domain"/>
    <property type="match status" value="3"/>
</dbReference>
<evidence type="ECO:0000256" key="2">
    <source>
        <dbReference type="ARBA" id="ARBA00022737"/>
    </source>
</evidence>
<evidence type="ECO:0000256" key="1">
    <source>
        <dbReference type="ARBA" id="ARBA00006643"/>
    </source>
</evidence>
<organism evidence="5 6">
    <name type="scientific">Carpinus fangiana</name>
    <dbReference type="NCBI Taxonomy" id="176857"/>
    <lineage>
        <taxon>Eukaryota</taxon>
        <taxon>Viridiplantae</taxon>
        <taxon>Streptophyta</taxon>
        <taxon>Embryophyta</taxon>
        <taxon>Tracheophyta</taxon>
        <taxon>Spermatophyta</taxon>
        <taxon>Magnoliopsida</taxon>
        <taxon>eudicotyledons</taxon>
        <taxon>Gunneridae</taxon>
        <taxon>Pentapetalae</taxon>
        <taxon>rosids</taxon>
        <taxon>fabids</taxon>
        <taxon>Fagales</taxon>
        <taxon>Betulaceae</taxon>
        <taxon>Carpinus</taxon>
    </lineage>
</organism>
<feature type="repeat" description="PPR" evidence="3">
    <location>
        <begin position="207"/>
        <end position="241"/>
    </location>
</feature>
<dbReference type="InterPro" id="IPR002885">
    <property type="entry name" value="PPR_rpt"/>
</dbReference>
<dbReference type="PANTHER" id="PTHR47926">
    <property type="entry name" value="PENTATRICOPEPTIDE REPEAT-CONTAINING PROTEIN"/>
    <property type="match status" value="1"/>
</dbReference>
<dbReference type="FunFam" id="1.25.40.10:FF:000184">
    <property type="entry name" value="Pentatricopeptide repeat-containing protein, chloroplastic"/>
    <property type="match status" value="1"/>
</dbReference>
<gene>
    <name evidence="5" type="ORF">FH972_009040</name>
</gene>
<dbReference type="PANTHER" id="PTHR47926:SF379">
    <property type="entry name" value="TETRATRICOPEPTIDE-LIKE HELICAL DOMAIN SUPERFAMILY"/>
    <property type="match status" value="1"/>
</dbReference>
<dbReference type="FunFam" id="1.25.40.10:FF:002299">
    <property type="entry name" value="Putative pentatricopeptide repeat-containing protein isoform A"/>
    <property type="match status" value="1"/>
</dbReference>
<dbReference type="NCBIfam" id="TIGR00756">
    <property type="entry name" value="PPR"/>
    <property type="match status" value="2"/>
</dbReference>
<comment type="similarity">
    <text evidence="1">Belongs to the PPR family. PCMP-H subfamily.</text>
</comment>
<accession>A0A5N6R2U6</accession>
<dbReference type="Pfam" id="PF20431">
    <property type="entry name" value="E_motif"/>
    <property type="match status" value="1"/>
</dbReference>
<evidence type="ECO:0000256" key="3">
    <source>
        <dbReference type="PROSITE-ProRule" id="PRU00708"/>
    </source>
</evidence>
<dbReference type="GO" id="GO:0003723">
    <property type="term" value="F:RNA binding"/>
    <property type="evidence" value="ECO:0007669"/>
    <property type="project" value="InterPro"/>
</dbReference>
<dbReference type="Pfam" id="PF13041">
    <property type="entry name" value="PPR_2"/>
    <property type="match status" value="2"/>
</dbReference>
<reference evidence="5 6" key="1">
    <citation type="submission" date="2019-06" db="EMBL/GenBank/DDBJ databases">
        <title>A chromosomal-level reference genome of Carpinus fangiana (Coryloideae, Betulaceae).</title>
        <authorList>
            <person name="Yang X."/>
            <person name="Wang Z."/>
            <person name="Zhang L."/>
            <person name="Hao G."/>
            <person name="Liu J."/>
            <person name="Yang Y."/>
        </authorList>
    </citation>
    <scope>NUCLEOTIDE SEQUENCE [LARGE SCALE GENOMIC DNA]</scope>
    <source>
        <strain evidence="5">Cfa_2016G</strain>
        <tissue evidence="5">Leaf</tissue>
    </source>
</reference>
<evidence type="ECO:0000259" key="4">
    <source>
        <dbReference type="Pfam" id="PF14432"/>
    </source>
</evidence>
<dbReference type="GO" id="GO:0009451">
    <property type="term" value="P:RNA modification"/>
    <property type="evidence" value="ECO:0007669"/>
    <property type="project" value="InterPro"/>
</dbReference>
<name>A0A5N6R2U6_9ROSI</name>
<dbReference type="InterPro" id="IPR046960">
    <property type="entry name" value="PPR_At4g14850-like_plant"/>
</dbReference>
<dbReference type="Proteomes" id="UP000327013">
    <property type="component" value="Chromosome 3"/>
</dbReference>
<feature type="domain" description="DYW" evidence="4">
    <location>
        <begin position="523"/>
        <end position="615"/>
    </location>
</feature>
<dbReference type="FunFam" id="1.25.40.10:FF:001912">
    <property type="entry name" value="Putative pentatricopeptide repeat-containing protein isoform A"/>
    <property type="match status" value="1"/>
</dbReference>
<dbReference type="InterPro" id="IPR046848">
    <property type="entry name" value="E_motif"/>
</dbReference>
<evidence type="ECO:0000313" key="6">
    <source>
        <dbReference type="Proteomes" id="UP000327013"/>
    </source>
</evidence>
<dbReference type="Pfam" id="PF14432">
    <property type="entry name" value="DYW_deaminase"/>
    <property type="match status" value="1"/>
</dbReference>
<feature type="repeat" description="PPR" evidence="3">
    <location>
        <begin position="308"/>
        <end position="342"/>
    </location>
</feature>
<dbReference type="PROSITE" id="PS51375">
    <property type="entry name" value="PPR"/>
    <property type="match status" value="2"/>
</dbReference>
<keyword evidence="6" id="KW-1185">Reference proteome</keyword>
<dbReference type="InterPro" id="IPR032867">
    <property type="entry name" value="DYW_dom"/>
</dbReference>
<dbReference type="GO" id="GO:0008270">
    <property type="term" value="F:zinc ion binding"/>
    <property type="evidence" value="ECO:0007669"/>
    <property type="project" value="InterPro"/>
</dbReference>
<evidence type="ECO:0000313" key="5">
    <source>
        <dbReference type="EMBL" id="KAE8023332.1"/>
    </source>
</evidence>
<sequence length="615" mass="69013">MNSLRCFAKHPMISLIESDTTLKELKQIHTQLLLNGVLDDPHLLGQFVATAALKNHDNLDYSNQVLDQCENPTLFALNSMIRAHCKSSTPQKSFHFYNRILHSNNNVSPDNYTFNFLVRTCSQLLARETGPSVHGALIKHGFEHDPHVQSGLIFMYAELGCLSSCHRVFGEIPNPDLVCQTAMVSACAKCGDVGFARELFDVMPQRDPIAWNAMIAGYAQSGKSRKALDLFNLMQMMGVRVNEVSMVSVLSACSHLGALDQGRWAHAYIERNKLRMTVTLGTALMDMYAKCGNVNKAMEVFWGMKEKNVYAWTSAMGGLAMHGFGEKCLKLFSLMKQEGVQPNEVTFVSVLKGCSVVGLVKEGRENFESMSEVYGIEPQLEHYGCMVDLYGRAGCLDEALNFINNMPVKPHSGAWGALLNACRMHKNMELGELASRKILELEAKNHGAYVLLSNMYADSKNWEGVNSVREIMKAKGVRKLPGCSVIEVDGEVHEFIVGDKTHPRHDEIEMMLAEISKRLKLSGYVANTNPVLFDIEEEEKEDALCEHTEKVAIAFGLITLKEGVPIRIVKNLRVCWDCHEVTKMISKTFDREIIVRDRNRFHHFKDGDCSCKGYW</sequence>
<dbReference type="Pfam" id="PF01535">
    <property type="entry name" value="PPR"/>
    <property type="match status" value="3"/>
</dbReference>
<proteinExistence type="inferred from homology"/>
<dbReference type="OrthoDB" id="411581at2759"/>